<keyword evidence="3" id="KW-1133">Transmembrane helix</keyword>
<sequence length="762" mass="83329">MSRPNSVSSSSNSSRRPSGVYVESQQTSRFAPRPSDAAPAPTGTPILAGANDAGLPPAHIHPTRYSLSADPQWNFPTYHQNYPSDYPGTNDPDTDSADAPRRGSGDSDKTLADQDDGIKDMTYSSYRHPYDIKPPPRAFGSLNVPVATKPSQEYVPKADTKNWDEELGQDRLHPAADRPAGLLSSLLQLHRLNSGDEWEREGVLPIDALRHRNPSMARPWGVRRIDSLASEEDQFIDPDDPTITGQRKAPTADPEDLEKNILRNMTYRERRKERQRVRIEFNVTSVANRQTFLTKLAQALMTFGAPSHRIESQLLSAARILEVDAEFIHIPGVIIASFGDHETKTTETHFVKCGGRLSLGSLHGVHQIYRKVVHDEISARRATEELETLITSPPIYTAWARCMLAFAISGLICPLAFGGSFLDMFIAGSGAVILCLMQISTAAKSILYQNVFEVSVTIVISFLARGLSSIPSQIFCYTAISSAGVVGILPGYLILTSSLELASKNVVCGSVKMVYALIYTLFLGFGLQIGSDLFLLFDHNARDDLTTSVSSNVQDAFTLTGKYWAENNTVMGNNSHFFPTTGYTSFTFTNVVPLVHEHLKVGCYRPPWFPWYLQPFPWWTQFIIVPLFSVMSSLGNLQPVTFDLFVMIVISCSSYAANKVANHFIFQRSDVVSAIGAFVVGAMGNIYSRKAGGTAFTVMVTGVLFLVPSGLSQAGGITAQGDGIEIGNAMVAVAVGITVGLFMSQAIVYTFGSKKNAAIFSF</sequence>
<feature type="region of interest" description="Disordered" evidence="2">
    <location>
        <begin position="234"/>
        <end position="253"/>
    </location>
</feature>
<dbReference type="OrthoDB" id="413008at2759"/>
<dbReference type="GO" id="GO:0022857">
    <property type="term" value="F:transmembrane transporter activity"/>
    <property type="evidence" value="ECO:0007669"/>
    <property type="project" value="InterPro"/>
</dbReference>
<feature type="transmembrane region" description="Helical" evidence="3">
    <location>
        <begin position="616"/>
        <end position="634"/>
    </location>
</feature>
<dbReference type="Pfam" id="PF06738">
    <property type="entry name" value="ThrE"/>
    <property type="match status" value="1"/>
</dbReference>
<keyword evidence="3" id="KW-0472">Membrane</keyword>
<feature type="transmembrane region" description="Helical" evidence="3">
    <location>
        <begin position="515"/>
        <end position="537"/>
    </location>
</feature>
<evidence type="ECO:0000313" key="6">
    <source>
        <dbReference type="Proteomes" id="UP000308730"/>
    </source>
</evidence>
<accession>A0A4S4N3T0</accession>
<evidence type="ECO:0000259" key="4">
    <source>
        <dbReference type="Pfam" id="PF06738"/>
    </source>
</evidence>
<feature type="transmembrane region" description="Helical" evidence="3">
    <location>
        <begin position="446"/>
        <end position="467"/>
    </location>
</feature>
<dbReference type="PANTHER" id="PTHR31082">
    <property type="entry name" value="PHEROMONE-REGULATED MEMBRANE PROTEIN 10"/>
    <property type="match status" value="1"/>
</dbReference>
<feature type="transmembrane region" description="Helical" evidence="3">
    <location>
        <begin position="640"/>
        <end position="658"/>
    </location>
</feature>
<dbReference type="PANTHER" id="PTHR31082:SF4">
    <property type="entry name" value="PHEROMONE-REGULATED MEMBRANE PROTEIN 10"/>
    <property type="match status" value="1"/>
</dbReference>
<evidence type="ECO:0000313" key="5">
    <source>
        <dbReference type="EMBL" id="THH33682.1"/>
    </source>
</evidence>
<feature type="transmembrane region" description="Helical" evidence="3">
    <location>
        <begin position="729"/>
        <end position="752"/>
    </location>
</feature>
<feature type="compositionally biased region" description="Polar residues" evidence="2">
    <location>
        <begin position="65"/>
        <end position="83"/>
    </location>
</feature>
<feature type="transmembrane region" description="Helical" evidence="3">
    <location>
        <begin position="694"/>
        <end position="717"/>
    </location>
</feature>
<reference evidence="5 6" key="1">
    <citation type="submission" date="2019-02" db="EMBL/GenBank/DDBJ databases">
        <title>Genome sequencing of the rare red list fungi Antrodiella citrinella (Flaviporus citrinellus).</title>
        <authorList>
            <person name="Buettner E."/>
            <person name="Kellner H."/>
        </authorList>
    </citation>
    <scope>NUCLEOTIDE SEQUENCE [LARGE SCALE GENOMIC DNA]</scope>
    <source>
        <strain evidence="5 6">DSM 108506</strain>
    </source>
</reference>
<feature type="transmembrane region" description="Helical" evidence="3">
    <location>
        <begin position="670"/>
        <end position="688"/>
    </location>
</feature>
<comment type="caution">
    <text evidence="5">The sequence shown here is derived from an EMBL/GenBank/DDBJ whole genome shotgun (WGS) entry which is preliminary data.</text>
</comment>
<feature type="transmembrane region" description="Helical" evidence="3">
    <location>
        <begin position="474"/>
        <end position="495"/>
    </location>
</feature>
<feature type="compositionally biased region" description="Basic and acidic residues" evidence="2">
    <location>
        <begin position="98"/>
        <end position="115"/>
    </location>
</feature>
<dbReference type="EMBL" id="SGPM01000004">
    <property type="protein sequence ID" value="THH33682.1"/>
    <property type="molecule type" value="Genomic_DNA"/>
</dbReference>
<organism evidence="5 6">
    <name type="scientific">Antrodiella citrinella</name>
    <dbReference type="NCBI Taxonomy" id="2447956"/>
    <lineage>
        <taxon>Eukaryota</taxon>
        <taxon>Fungi</taxon>
        <taxon>Dikarya</taxon>
        <taxon>Basidiomycota</taxon>
        <taxon>Agaricomycotina</taxon>
        <taxon>Agaricomycetes</taxon>
        <taxon>Polyporales</taxon>
        <taxon>Steccherinaceae</taxon>
        <taxon>Antrodiella</taxon>
    </lineage>
</organism>
<evidence type="ECO:0000256" key="2">
    <source>
        <dbReference type="SAM" id="MobiDB-lite"/>
    </source>
</evidence>
<keyword evidence="3" id="KW-0812">Transmembrane</keyword>
<dbReference type="AlphaFoldDB" id="A0A4S4N3T0"/>
<proteinExistence type="inferred from homology"/>
<dbReference type="InterPro" id="IPR051361">
    <property type="entry name" value="ThrE/Ser_Exporter"/>
</dbReference>
<gene>
    <name evidence="5" type="ORF">EUX98_g586</name>
</gene>
<comment type="similarity">
    <text evidence="1">Belongs to the ThrE exporter (TC 2.A.79) family.</text>
</comment>
<evidence type="ECO:0000256" key="1">
    <source>
        <dbReference type="ARBA" id="ARBA00034125"/>
    </source>
</evidence>
<evidence type="ECO:0000256" key="3">
    <source>
        <dbReference type="SAM" id="Phobius"/>
    </source>
</evidence>
<feature type="region of interest" description="Disordered" evidence="2">
    <location>
        <begin position="1"/>
        <end position="115"/>
    </location>
</feature>
<feature type="compositionally biased region" description="Low complexity" evidence="2">
    <location>
        <begin position="1"/>
        <end position="18"/>
    </location>
</feature>
<name>A0A4S4N3T0_9APHY</name>
<protein>
    <recommendedName>
        <fullName evidence="4">Threonine/serine exporter-like N-terminal domain-containing protein</fullName>
    </recommendedName>
</protein>
<dbReference type="Proteomes" id="UP000308730">
    <property type="component" value="Unassembled WGS sequence"/>
</dbReference>
<feature type="domain" description="Threonine/serine exporter-like N-terminal" evidence="4">
    <location>
        <begin position="292"/>
        <end position="532"/>
    </location>
</feature>
<dbReference type="InterPro" id="IPR010619">
    <property type="entry name" value="ThrE-like_N"/>
</dbReference>
<keyword evidence="6" id="KW-1185">Reference proteome</keyword>